<dbReference type="SUPFAM" id="SSF50969">
    <property type="entry name" value="YVTN repeat-like/Quinoprotein amine dehydrogenase"/>
    <property type="match status" value="1"/>
</dbReference>
<protein>
    <recommendedName>
        <fullName evidence="3">6-bladed beta-propeller</fullName>
    </recommendedName>
</protein>
<dbReference type="Proteomes" id="UP000005546">
    <property type="component" value="Unassembled WGS sequence"/>
</dbReference>
<dbReference type="HOGENOM" id="CLU_725314_0_0_10"/>
<dbReference type="EMBL" id="AFBR01000065">
    <property type="protein sequence ID" value="EGG52814.1"/>
    <property type="molecule type" value="Genomic_DNA"/>
</dbReference>
<evidence type="ECO:0008006" key="3">
    <source>
        <dbReference type="Google" id="ProtNLM"/>
    </source>
</evidence>
<proteinExistence type="predicted"/>
<organism evidence="1 2">
    <name type="scientific">Paraprevotella xylaniphila YIT 11841</name>
    <dbReference type="NCBI Taxonomy" id="762982"/>
    <lineage>
        <taxon>Bacteria</taxon>
        <taxon>Pseudomonadati</taxon>
        <taxon>Bacteroidota</taxon>
        <taxon>Bacteroidia</taxon>
        <taxon>Bacteroidales</taxon>
        <taxon>Prevotellaceae</taxon>
        <taxon>Paraprevotella</taxon>
    </lineage>
</organism>
<dbReference type="Pfam" id="PF17170">
    <property type="entry name" value="DUF5128"/>
    <property type="match status" value="1"/>
</dbReference>
<gene>
    <name evidence="1" type="ORF">HMPREF9442_02259</name>
</gene>
<dbReference type="InterPro" id="IPR011044">
    <property type="entry name" value="Quino_amine_DH_bsu"/>
</dbReference>
<comment type="caution">
    <text evidence="1">The sequence shown here is derived from an EMBL/GenBank/DDBJ whole genome shotgun (WGS) entry which is preliminary data.</text>
</comment>
<dbReference type="AlphaFoldDB" id="F3QVN3"/>
<dbReference type="STRING" id="762982.HMPREF9442_02259"/>
<accession>F3QVN3</accession>
<dbReference type="InterPro" id="IPR011042">
    <property type="entry name" value="6-blade_b-propeller_TolB-like"/>
</dbReference>
<keyword evidence="2" id="KW-1185">Reference proteome</keyword>
<dbReference type="Gene3D" id="2.120.10.30">
    <property type="entry name" value="TolB, C-terminal domain"/>
    <property type="match status" value="1"/>
</dbReference>
<evidence type="ECO:0000313" key="2">
    <source>
        <dbReference type="Proteomes" id="UP000005546"/>
    </source>
</evidence>
<evidence type="ECO:0000313" key="1">
    <source>
        <dbReference type="EMBL" id="EGG52814.1"/>
    </source>
</evidence>
<reference evidence="1 2" key="1">
    <citation type="submission" date="2011-02" db="EMBL/GenBank/DDBJ databases">
        <authorList>
            <person name="Weinstock G."/>
            <person name="Sodergren E."/>
            <person name="Clifton S."/>
            <person name="Fulton L."/>
            <person name="Fulton B."/>
            <person name="Courtney L."/>
            <person name="Fronick C."/>
            <person name="Harrison M."/>
            <person name="Strong C."/>
            <person name="Farmer C."/>
            <person name="Delahaunty K."/>
            <person name="Markovic C."/>
            <person name="Hall O."/>
            <person name="Minx P."/>
            <person name="Tomlinson C."/>
            <person name="Mitreva M."/>
            <person name="Hou S."/>
            <person name="Chen J."/>
            <person name="Wollam A."/>
            <person name="Pepin K.H."/>
            <person name="Johnson M."/>
            <person name="Bhonagiri V."/>
            <person name="Zhang X."/>
            <person name="Suruliraj S."/>
            <person name="Warren W."/>
            <person name="Chinwalla A."/>
            <person name="Mardis E.R."/>
            <person name="Wilson R.K."/>
        </authorList>
    </citation>
    <scope>NUCLEOTIDE SEQUENCE [LARGE SCALE GENOMIC DNA]</scope>
    <source>
        <strain evidence="1 2">YIT 11841</strain>
    </source>
</reference>
<sequence>MFGISNNKSPAEVLPAGDFLLKNMSNPKNNQMKHNIFLYTAFLACLSCSTKQKVTVEYKDYRPLNMSSFITLQKNILLDTPTEESRIQDFHIGRLLFAQDKLYVMDDMGNKILMFDGEGKFLKSIGGAAGEVSGNRLKIQDAALDAQSQKLYAYCSTTCQIMVFDLDLNVEKTIPMVTPLLEIGLDGNCLYAIRTSLKRDGCELVVFDKNRLEDAPSVLWKQTGIPSGKQTPGETFILPGKSLSPSEDGTYASLPQSNRICQIRNGKITATYNLDFDGQAPQSASYNIYNICASDSFLIFNTDSSKSWFILNRKTGKCIVDENLRNDVCLGHNSRLIPVQGTDNGMAYGMPAAFVSQTLQHLKKHKEEFEQFDQMKLYRPYLPFLEKDIAPQDNPMLYLWEIR</sequence>
<name>F3QVN3_9BACT</name>